<dbReference type="OrthoDB" id="5196233at2"/>
<accession>A0A4R8XVF7</accession>
<keyword evidence="3" id="KW-1185">Reference proteome</keyword>
<name>A0A4R8XVF7_9MICO</name>
<feature type="transmembrane region" description="Helical" evidence="1">
    <location>
        <begin position="39"/>
        <end position="61"/>
    </location>
</feature>
<dbReference type="RefSeq" id="WP_134369253.1">
    <property type="nucleotide sequence ID" value="NZ_SOGN01000026.1"/>
</dbReference>
<keyword evidence="1" id="KW-0812">Transmembrane</keyword>
<proteinExistence type="predicted"/>
<organism evidence="2 3">
    <name type="scientific">Cryobacterium cheniae</name>
    <dbReference type="NCBI Taxonomy" id="1259262"/>
    <lineage>
        <taxon>Bacteria</taxon>
        <taxon>Bacillati</taxon>
        <taxon>Actinomycetota</taxon>
        <taxon>Actinomycetes</taxon>
        <taxon>Micrococcales</taxon>
        <taxon>Microbacteriaceae</taxon>
        <taxon>Cryobacterium</taxon>
    </lineage>
</organism>
<comment type="caution">
    <text evidence="2">The sequence shown here is derived from an EMBL/GenBank/DDBJ whole genome shotgun (WGS) entry which is preliminary data.</text>
</comment>
<dbReference type="Proteomes" id="UP000298433">
    <property type="component" value="Unassembled WGS sequence"/>
</dbReference>
<evidence type="ECO:0008006" key="4">
    <source>
        <dbReference type="Google" id="ProtNLM"/>
    </source>
</evidence>
<evidence type="ECO:0000313" key="3">
    <source>
        <dbReference type="Proteomes" id="UP000298433"/>
    </source>
</evidence>
<gene>
    <name evidence="2" type="ORF">E3T23_04700</name>
</gene>
<sequence>MKGDKSKDILVIGGEPRVDLLPLEVRKERTAKVTRRRQALGVVGVLALVTAGSFAAAALSLQAQTRLADEQARTAGLLVEQSKYIEVRNVQDQVTLVEAAQQVGSSTEIDWKKYLEDVQATLPQGVTIDAITIDSASPLAIYDQPTLPLQGARVATVGFTATSAVLPDVPTWLNALATLPGYADALPSSANLDEATNTYKVNITMHINDAAFSKRFATEGK</sequence>
<evidence type="ECO:0000313" key="2">
    <source>
        <dbReference type="EMBL" id="TFC82242.1"/>
    </source>
</evidence>
<protein>
    <recommendedName>
        <fullName evidence="4">Fimbrial assembly protein</fullName>
    </recommendedName>
</protein>
<dbReference type="AlphaFoldDB" id="A0A4R8XVF7"/>
<keyword evidence="1" id="KW-0472">Membrane</keyword>
<keyword evidence="1" id="KW-1133">Transmembrane helix</keyword>
<dbReference type="EMBL" id="SOGN01000026">
    <property type="protein sequence ID" value="TFC82242.1"/>
    <property type="molecule type" value="Genomic_DNA"/>
</dbReference>
<reference evidence="2 3" key="1">
    <citation type="submission" date="2019-03" db="EMBL/GenBank/DDBJ databases">
        <title>Genomics of glacier-inhabiting Cryobacterium strains.</title>
        <authorList>
            <person name="Liu Q."/>
            <person name="Xin Y.-H."/>
        </authorList>
    </citation>
    <scope>NUCLEOTIDE SEQUENCE [LARGE SCALE GENOMIC DNA]</scope>
    <source>
        <strain evidence="2 3">TMT2-48-2</strain>
    </source>
</reference>
<evidence type="ECO:0000256" key="1">
    <source>
        <dbReference type="SAM" id="Phobius"/>
    </source>
</evidence>